<dbReference type="EMBL" id="KZ825366">
    <property type="protein sequence ID" value="RAH43108.1"/>
    <property type="molecule type" value="Genomic_DNA"/>
</dbReference>
<accession>A0ACD1G1F8</accession>
<protein>
    <submittedName>
        <fullName evidence="1">Uncharacterized protein</fullName>
    </submittedName>
</protein>
<evidence type="ECO:0000313" key="2">
    <source>
        <dbReference type="Proteomes" id="UP000249057"/>
    </source>
</evidence>
<organism evidence="1 2">
    <name type="scientific">Aspergillus brunneoviolaceus CBS 621.78</name>
    <dbReference type="NCBI Taxonomy" id="1450534"/>
    <lineage>
        <taxon>Eukaryota</taxon>
        <taxon>Fungi</taxon>
        <taxon>Dikarya</taxon>
        <taxon>Ascomycota</taxon>
        <taxon>Pezizomycotina</taxon>
        <taxon>Eurotiomycetes</taxon>
        <taxon>Eurotiomycetidae</taxon>
        <taxon>Eurotiales</taxon>
        <taxon>Aspergillaceae</taxon>
        <taxon>Aspergillus</taxon>
        <taxon>Aspergillus subgen. Circumdati</taxon>
    </lineage>
</organism>
<evidence type="ECO:0000313" key="1">
    <source>
        <dbReference type="EMBL" id="RAH43108.1"/>
    </source>
</evidence>
<name>A0ACD1G1F8_9EURO</name>
<sequence>MVFANILEMFLCRCFQSLAPGILEEYFGKAKYPATSLNVVPPLLQEISLAPSRRTTSHISDMANKFFGRHIYINPENKKVDDDLKIFLDGGYILDDGSCSNIFPPTTVKRSRASSSDGSEPEQPRGKKYSE</sequence>
<dbReference type="Proteomes" id="UP000249057">
    <property type="component" value="Unassembled WGS sequence"/>
</dbReference>
<keyword evidence="2" id="KW-1185">Reference proteome</keyword>
<proteinExistence type="predicted"/>
<reference evidence="1" key="1">
    <citation type="submission" date="2018-02" db="EMBL/GenBank/DDBJ databases">
        <title>The genomes of Aspergillus section Nigri reveals drivers in fungal speciation.</title>
        <authorList>
            <consortium name="DOE Joint Genome Institute"/>
            <person name="Vesth T.C."/>
            <person name="Nybo J."/>
            <person name="Theobald S."/>
            <person name="Brandl J."/>
            <person name="Frisvad J.C."/>
            <person name="Nielsen K.F."/>
            <person name="Lyhne E.K."/>
            <person name="Kogle M.E."/>
            <person name="Kuo A."/>
            <person name="Riley R."/>
            <person name="Clum A."/>
            <person name="Nolan M."/>
            <person name="Lipzen A."/>
            <person name="Salamov A."/>
            <person name="Henrissat B."/>
            <person name="Wiebenga A."/>
            <person name="De vries R.P."/>
            <person name="Grigoriev I.V."/>
            <person name="Mortensen U.H."/>
            <person name="Andersen M.R."/>
            <person name="Baker S.E."/>
        </authorList>
    </citation>
    <scope>NUCLEOTIDE SEQUENCE</scope>
    <source>
        <strain evidence="1">CBS 621.78</strain>
    </source>
</reference>
<gene>
    <name evidence="1" type="ORF">BO95DRAFT_466299</name>
</gene>